<feature type="transmembrane region" description="Helical" evidence="6">
    <location>
        <begin position="433"/>
        <end position="453"/>
    </location>
</feature>
<dbReference type="Proteomes" id="UP001228376">
    <property type="component" value="Unassembled WGS sequence"/>
</dbReference>
<keyword evidence="3 6" id="KW-0812">Transmembrane</keyword>
<evidence type="ECO:0000256" key="5">
    <source>
        <dbReference type="ARBA" id="ARBA00023136"/>
    </source>
</evidence>
<dbReference type="EMBL" id="JAROCA020000001">
    <property type="protein sequence ID" value="MDY0404728.1"/>
    <property type="molecule type" value="Genomic_DNA"/>
</dbReference>
<comment type="subcellular location">
    <subcellularLocation>
        <location evidence="1">Cell membrane</location>
        <topology evidence="1">Multi-pass membrane protein</topology>
    </subcellularLocation>
</comment>
<evidence type="ECO:0000256" key="1">
    <source>
        <dbReference type="ARBA" id="ARBA00004651"/>
    </source>
</evidence>
<comment type="caution">
    <text evidence="7">The sequence shown here is derived from an EMBL/GenBank/DDBJ whole genome shotgun (WGS) entry which is preliminary data.</text>
</comment>
<dbReference type="PANTHER" id="PTHR30250">
    <property type="entry name" value="PST FAMILY PREDICTED COLANIC ACID TRANSPORTER"/>
    <property type="match status" value="1"/>
</dbReference>
<keyword evidence="5 6" id="KW-0472">Membrane</keyword>
<feature type="transmembrane region" description="Helical" evidence="6">
    <location>
        <begin position="110"/>
        <end position="128"/>
    </location>
</feature>
<feature type="transmembrane region" description="Helical" evidence="6">
    <location>
        <begin position="12"/>
        <end position="34"/>
    </location>
</feature>
<protein>
    <submittedName>
        <fullName evidence="7">Oligosaccharide flippase family protein</fullName>
    </submittedName>
</protein>
<reference evidence="7 8" key="1">
    <citation type="submission" date="2023-10" db="EMBL/GenBank/DDBJ databases">
        <title>179-bfca-hs.</title>
        <authorList>
            <person name="Miliotis G."/>
            <person name="Sengupta P."/>
            <person name="Hameed A."/>
            <person name="Chuvochina M."/>
            <person name="Mcdonagh F."/>
            <person name="Simpson A.C."/>
            <person name="Singh N.K."/>
            <person name="Rekha P.D."/>
            <person name="Raman K."/>
            <person name="Hugenholtz P."/>
            <person name="Venkateswaran K."/>
        </authorList>
    </citation>
    <scope>NUCLEOTIDE SEQUENCE [LARGE SCALE GENOMIC DNA]</scope>
    <source>
        <strain evidence="7 8">179-BFC-A-HS</strain>
    </source>
</reference>
<feature type="transmembrane region" description="Helical" evidence="6">
    <location>
        <begin position="46"/>
        <end position="69"/>
    </location>
</feature>
<sequence length="483" mass="54627">METRKLVNDTMLYGIANFGSGILTFLMLPLYTYYFTATEFGYWDVMVTTATLFSPFVTFELVSAVYRWLLVEEDTRRHQVLITTGLFRIICNLILLDMVAIIVFSFVSIPYGWLALAYLHVIIATSFLQQCARGLHRNKLFAGMGIMQTILSLVAILFLMFALHLRVEAFFYANIFAGCCVAAFAWWKLRFHQYIALQAYSKQTLKAFLIYAIPIIPGAASWWLMTMSDRYFITGFLGLEANGIYALANKIPAILLMVNTVFALAWKDHAILAFQTKEKNAYYTAVFKHFFRLMATAFICIVLFSKPILALAVSDTFYVSWKYVGILLLGTVFHAFALFWAAGYHGAKKTTVILTTSIIGAMINILLNLLFIRPFGLYAVTASTVAAFLATWIIRVRKANAYFQISLPRKDMLVLFPLMLAAIMLPFFLPQAVLTVCGGVGMVVFFAYNWALFQSVTRAIRKKWRGAINPLAATKGTLLKDRK</sequence>
<evidence type="ECO:0000256" key="4">
    <source>
        <dbReference type="ARBA" id="ARBA00022989"/>
    </source>
</evidence>
<feature type="transmembrane region" description="Helical" evidence="6">
    <location>
        <begin position="169"/>
        <end position="187"/>
    </location>
</feature>
<dbReference type="RefSeq" id="WP_306065146.1">
    <property type="nucleotide sequence ID" value="NZ_JAROCA020000001.1"/>
</dbReference>
<evidence type="ECO:0000256" key="3">
    <source>
        <dbReference type="ARBA" id="ARBA00022692"/>
    </source>
</evidence>
<feature type="transmembrane region" description="Helical" evidence="6">
    <location>
        <begin position="208"/>
        <end position="225"/>
    </location>
</feature>
<name>A0ABU5CEI8_9BACI</name>
<feature type="transmembrane region" description="Helical" evidence="6">
    <location>
        <begin position="140"/>
        <end position="163"/>
    </location>
</feature>
<keyword evidence="8" id="KW-1185">Reference proteome</keyword>
<dbReference type="PANTHER" id="PTHR30250:SF11">
    <property type="entry name" value="O-ANTIGEN TRANSPORTER-RELATED"/>
    <property type="match status" value="1"/>
</dbReference>
<feature type="transmembrane region" description="Helical" evidence="6">
    <location>
        <begin position="81"/>
        <end position="104"/>
    </location>
</feature>
<dbReference type="InterPro" id="IPR002797">
    <property type="entry name" value="Polysacc_synth"/>
</dbReference>
<evidence type="ECO:0000256" key="6">
    <source>
        <dbReference type="SAM" id="Phobius"/>
    </source>
</evidence>
<feature type="transmembrane region" description="Helical" evidence="6">
    <location>
        <begin position="321"/>
        <end position="340"/>
    </location>
</feature>
<feature type="transmembrane region" description="Helical" evidence="6">
    <location>
        <begin position="377"/>
        <end position="395"/>
    </location>
</feature>
<evidence type="ECO:0000313" key="8">
    <source>
        <dbReference type="Proteomes" id="UP001228376"/>
    </source>
</evidence>
<feature type="transmembrane region" description="Helical" evidence="6">
    <location>
        <begin position="407"/>
        <end position="427"/>
    </location>
</feature>
<feature type="transmembrane region" description="Helical" evidence="6">
    <location>
        <begin position="352"/>
        <end position="371"/>
    </location>
</feature>
<proteinExistence type="predicted"/>
<feature type="transmembrane region" description="Helical" evidence="6">
    <location>
        <begin position="245"/>
        <end position="266"/>
    </location>
</feature>
<evidence type="ECO:0000313" key="7">
    <source>
        <dbReference type="EMBL" id="MDY0404728.1"/>
    </source>
</evidence>
<keyword evidence="4 6" id="KW-1133">Transmembrane helix</keyword>
<keyword evidence="2" id="KW-1003">Cell membrane</keyword>
<gene>
    <name evidence="7" type="ORF">P5G51_004315</name>
</gene>
<organism evidence="7 8">
    <name type="scientific">Tigheibacillus jepli</name>
    <dbReference type="NCBI Taxonomy" id="3035914"/>
    <lineage>
        <taxon>Bacteria</taxon>
        <taxon>Bacillati</taxon>
        <taxon>Bacillota</taxon>
        <taxon>Bacilli</taxon>
        <taxon>Bacillales</taxon>
        <taxon>Bacillaceae</taxon>
        <taxon>Tigheibacillus</taxon>
    </lineage>
</organism>
<feature type="transmembrane region" description="Helical" evidence="6">
    <location>
        <begin position="286"/>
        <end position="309"/>
    </location>
</feature>
<dbReference type="Pfam" id="PF01943">
    <property type="entry name" value="Polysacc_synt"/>
    <property type="match status" value="1"/>
</dbReference>
<accession>A0ABU5CEI8</accession>
<dbReference type="InterPro" id="IPR050833">
    <property type="entry name" value="Poly_Biosynth_Transport"/>
</dbReference>
<evidence type="ECO:0000256" key="2">
    <source>
        <dbReference type="ARBA" id="ARBA00022475"/>
    </source>
</evidence>